<evidence type="ECO:0000256" key="4">
    <source>
        <dbReference type="SAM" id="MobiDB-lite"/>
    </source>
</evidence>
<dbReference type="PROSITE" id="PS50134">
    <property type="entry name" value="ZF_TAZ"/>
    <property type="match status" value="1"/>
</dbReference>
<protein>
    <recommendedName>
        <fullName evidence="5">TAZ-type domain-containing protein</fullName>
    </recommendedName>
</protein>
<sequence length="302" mass="33287">MLLPVDLQIVPPCMLASVFKNPIAGVSNTLSGVKHAMSPSRNSSNDFVSFNESTSPSKSQTGERERSLSVDTGAAIGQQSGKFNASPILSMEAPKEDYVQKTKKTAGYLRLLLHSRRCGGMCNKTGCIKTSSVIDHLGGCFDTRCAYPGCTTSKKLLDHYETCGLNSVTHLSPKSAAGYANFCLLCSLVPQSNCSPTNPSSYLSPDQSLYNSHQMDDRYSELVYDPRSPREIEQDDRHDANSPIIFDEMMEFNKVPFQNSPAECYRYNSSSSEFQGNQYNDEPPRKIRSKSMNAASIEHWSG</sequence>
<evidence type="ECO:0000256" key="1">
    <source>
        <dbReference type="ARBA" id="ARBA00022723"/>
    </source>
</evidence>
<evidence type="ECO:0000256" key="2">
    <source>
        <dbReference type="ARBA" id="ARBA00022771"/>
    </source>
</evidence>
<proteinExistence type="predicted"/>
<organism evidence="6">
    <name type="scientific">Spumella elongata</name>
    <dbReference type="NCBI Taxonomy" id="89044"/>
    <lineage>
        <taxon>Eukaryota</taxon>
        <taxon>Sar</taxon>
        <taxon>Stramenopiles</taxon>
        <taxon>Ochrophyta</taxon>
        <taxon>Chrysophyceae</taxon>
        <taxon>Chromulinales</taxon>
        <taxon>Chromulinaceae</taxon>
        <taxon>Spumella</taxon>
    </lineage>
</organism>
<dbReference type="Gene3D" id="1.20.1020.10">
    <property type="entry name" value="TAZ domain"/>
    <property type="match status" value="1"/>
</dbReference>
<feature type="compositionally biased region" description="Polar residues" evidence="4">
    <location>
        <begin position="39"/>
        <end position="60"/>
    </location>
</feature>
<dbReference type="EMBL" id="HBIC01027909">
    <property type="protein sequence ID" value="CAE0285177.1"/>
    <property type="molecule type" value="Transcribed_RNA"/>
</dbReference>
<feature type="region of interest" description="Disordered" evidence="4">
    <location>
        <begin position="35"/>
        <end position="73"/>
    </location>
</feature>
<dbReference type="InterPro" id="IPR000197">
    <property type="entry name" value="Znf_TAZ"/>
</dbReference>
<dbReference type="Pfam" id="PF02135">
    <property type="entry name" value="zf-TAZ"/>
    <property type="match status" value="1"/>
</dbReference>
<keyword evidence="1" id="KW-0479">Metal-binding</keyword>
<keyword evidence="3" id="KW-0862">Zinc</keyword>
<gene>
    <name evidence="6" type="ORF">SELO1098_LOCUS14018</name>
</gene>
<evidence type="ECO:0000313" key="6">
    <source>
        <dbReference type="EMBL" id="CAE0285177.1"/>
    </source>
</evidence>
<reference evidence="6" key="1">
    <citation type="submission" date="2021-01" db="EMBL/GenBank/DDBJ databases">
        <authorList>
            <person name="Corre E."/>
            <person name="Pelletier E."/>
            <person name="Niang G."/>
            <person name="Scheremetjew M."/>
            <person name="Finn R."/>
            <person name="Kale V."/>
            <person name="Holt S."/>
            <person name="Cochrane G."/>
            <person name="Meng A."/>
            <person name="Brown T."/>
            <person name="Cohen L."/>
        </authorList>
    </citation>
    <scope>NUCLEOTIDE SEQUENCE</scope>
    <source>
        <strain evidence="6">CCAP 955/1</strain>
    </source>
</reference>
<dbReference type="InterPro" id="IPR035898">
    <property type="entry name" value="TAZ_dom_sf"/>
</dbReference>
<feature type="region of interest" description="Disordered" evidence="4">
    <location>
        <begin position="269"/>
        <end position="302"/>
    </location>
</feature>
<dbReference type="GO" id="GO:0008270">
    <property type="term" value="F:zinc ion binding"/>
    <property type="evidence" value="ECO:0007669"/>
    <property type="project" value="UniProtKB-KW"/>
</dbReference>
<evidence type="ECO:0000256" key="3">
    <source>
        <dbReference type="ARBA" id="ARBA00022833"/>
    </source>
</evidence>
<dbReference type="SUPFAM" id="SSF57933">
    <property type="entry name" value="TAZ domain"/>
    <property type="match status" value="1"/>
</dbReference>
<name>A0A7S3H4P9_9STRA</name>
<keyword evidence="2" id="KW-0863">Zinc-finger</keyword>
<accession>A0A7S3H4P9</accession>
<dbReference type="SMART" id="SM00551">
    <property type="entry name" value="ZnF_TAZ"/>
    <property type="match status" value="1"/>
</dbReference>
<dbReference type="AlphaFoldDB" id="A0A7S3H4P9"/>
<feature type="domain" description="TAZ-type" evidence="5">
    <location>
        <begin position="92"/>
        <end position="174"/>
    </location>
</feature>
<feature type="compositionally biased region" description="Polar residues" evidence="4">
    <location>
        <begin position="269"/>
        <end position="280"/>
    </location>
</feature>
<evidence type="ECO:0000259" key="5">
    <source>
        <dbReference type="PROSITE" id="PS50134"/>
    </source>
</evidence>